<keyword evidence="3" id="KW-1185">Reference proteome</keyword>
<accession>A0A8H8BTQ0</accession>
<gene>
    <name evidence="2" type="ORF">IFR04_003599</name>
</gene>
<dbReference type="EMBL" id="JAFJYH010000037">
    <property type="protein sequence ID" value="KAG4423233.1"/>
    <property type="molecule type" value="Genomic_DNA"/>
</dbReference>
<evidence type="ECO:0000313" key="2">
    <source>
        <dbReference type="EMBL" id="KAG4423233.1"/>
    </source>
</evidence>
<keyword evidence="1" id="KW-0175">Coiled coil</keyword>
<organism evidence="2 3">
    <name type="scientific">Cadophora malorum</name>
    <dbReference type="NCBI Taxonomy" id="108018"/>
    <lineage>
        <taxon>Eukaryota</taxon>
        <taxon>Fungi</taxon>
        <taxon>Dikarya</taxon>
        <taxon>Ascomycota</taxon>
        <taxon>Pezizomycotina</taxon>
        <taxon>Leotiomycetes</taxon>
        <taxon>Helotiales</taxon>
        <taxon>Ploettnerulaceae</taxon>
        <taxon>Cadophora</taxon>
    </lineage>
</organism>
<proteinExistence type="predicted"/>
<name>A0A8H8BTQ0_9HELO</name>
<evidence type="ECO:0000313" key="3">
    <source>
        <dbReference type="Proteomes" id="UP000664132"/>
    </source>
</evidence>
<dbReference type="OrthoDB" id="3532110at2759"/>
<dbReference type="Proteomes" id="UP000664132">
    <property type="component" value="Unassembled WGS sequence"/>
</dbReference>
<dbReference type="AlphaFoldDB" id="A0A8H8BTQ0"/>
<comment type="caution">
    <text evidence="2">The sequence shown here is derived from an EMBL/GenBank/DDBJ whole genome shotgun (WGS) entry which is preliminary data.</text>
</comment>
<protein>
    <submittedName>
        <fullName evidence="2">Uncharacterized protein</fullName>
    </submittedName>
</protein>
<reference evidence="2" key="1">
    <citation type="submission" date="2021-02" db="EMBL/GenBank/DDBJ databases">
        <title>Genome sequence Cadophora malorum strain M34.</title>
        <authorList>
            <person name="Stefanovic E."/>
            <person name="Vu D."/>
            <person name="Scully C."/>
            <person name="Dijksterhuis J."/>
            <person name="Roader J."/>
            <person name="Houbraken J."/>
        </authorList>
    </citation>
    <scope>NUCLEOTIDE SEQUENCE</scope>
    <source>
        <strain evidence="2">M34</strain>
    </source>
</reference>
<evidence type="ECO:0000256" key="1">
    <source>
        <dbReference type="SAM" id="Coils"/>
    </source>
</evidence>
<sequence>MVSEVDALRDENARLKGIVVTLQRKAVDSNANVVHLQVEGKRSRATIKSQDTQIANLTAMIESNKATIASQAAKIELLSASADSSSANSATDTLQSTDEDIKRLESEIQRHEKAVKRMDKILALLREENEKAGEELEVLKRKMMPCYKVGFCIRQRNREEDWVRRGGKSSWFPATIICDCSTHYADPLADASILCFTDDLEDLDPSGNEIWSHYEQQYCVPPNIVLENHGFSKFLDILKGYANMQRYADEGSTSADEAAKFLKSSKMFIEKIYPDGTFKTDEDVEKDVIADNMYEYLQDVVGAAAIRHRTFVKDSIDIMG</sequence>
<feature type="coiled-coil region" evidence="1">
    <location>
        <begin position="87"/>
        <end position="142"/>
    </location>
</feature>